<dbReference type="HOGENOM" id="CLU_1420008_0_0_5"/>
<dbReference type="Proteomes" id="UP000002257">
    <property type="component" value="Chromosome"/>
</dbReference>
<evidence type="ECO:0000256" key="1">
    <source>
        <dbReference type="SAM" id="MobiDB-lite"/>
    </source>
</evidence>
<evidence type="ECO:0000313" key="3">
    <source>
        <dbReference type="Proteomes" id="UP000002257"/>
    </source>
</evidence>
<sequence>MALCGSAPETEGRWSRSFQLRKLRKRDGFRLSTRLLSLYETHTGMRYEAAHVLWDGLKRSGNTAAGVSRRDCEIAWNAAGDRFLVYGASNMLSPTSRPATPNIATSSSATRACIRRFLATTSSSLRTLNHRFIPNCVQFASATISIRSVRLPSRSTEAHFSHSTFEGQERQSPARNREALFNPRSGGAERI</sequence>
<organism evidence="2 3">
    <name type="scientific">Methylocella silvestris (strain DSM 15510 / CIP 108128 / LMG 27833 / NCIMB 13906 / BL2)</name>
    <dbReference type="NCBI Taxonomy" id="395965"/>
    <lineage>
        <taxon>Bacteria</taxon>
        <taxon>Pseudomonadati</taxon>
        <taxon>Pseudomonadota</taxon>
        <taxon>Alphaproteobacteria</taxon>
        <taxon>Hyphomicrobiales</taxon>
        <taxon>Beijerinckiaceae</taxon>
        <taxon>Methylocella</taxon>
    </lineage>
</organism>
<dbReference type="STRING" id="395965.Msil_1482"/>
<dbReference type="EMBL" id="CP001280">
    <property type="protein sequence ID" value="ACK50440.1"/>
    <property type="molecule type" value="Genomic_DNA"/>
</dbReference>
<protein>
    <submittedName>
        <fullName evidence="2">Uncharacterized protein</fullName>
    </submittedName>
</protein>
<evidence type="ECO:0000313" key="2">
    <source>
        <dbReference type="EMBL" id="ACK50440.1"/>
    </source>
</evidence>
<dbReference type="AlphaFoldDB" id="B8ESV5"/>
<keyword evidence="3" id="KW-1185">Reference proteome</keyword>
<accession>B8ESV5</accession>
<feature type="compositionally biased region" description="Polar residues" evidence="1">
    <location>
        <begin position="161"/>
        <end position="174"/>
    </location>
</feature>
<proteinExistence type="predicted"/>
<name>B8ESV5_METSB</name>
<feature type="region of interest" description="Disordered" evidence="1">
    <location>
        <begin position="159"/>
        <end position="191"/>
    </location>
</feature>
<reference evidence="2 3" key="1">
    <citation type="journal article" date="2010" name="J. Bacteriol.">
        <title>Complete genome sequence of the aerobic facultative methanotroph Methylocella silvestris BL2.</title>
        <authorList>
            <person name="Chen Y."/>
            <person name="Crombie A."/>
            <person name="Rahman M.T."/>
            <person name="Dedysh S.N."/>
            <person name="Liesack W."/>
            <person name="Stott M.B."/>
            <person name="Alam M."/>
            <person name="Theisen A.R."/>
            <person name="Murrell J.C."/>
            <person name="Dunfield P.F."/>
        </authorList>
    </citation>
    <scope>NUCLEOTIDE SEQUENCE [LARGE SCALE GENOMIC DNA]</scope>
    <source>
        <strain evidence="3">DSM 15510 / CIP 108128 / LMG 27833 / NCIMB 13906 / BL2</strain>
    </source>
</reference>
<dbReference type="KEGG" id="msl:Msil_1482"/>
<gene>
    <name evidence="2" type="ordered locus">Msil_1482</name>
</gene>